<dbReference type="AlphaFoldDB" id="A0A7U2R2E2"/>
<dbReference type="SUPFAM" id="SSF56112">
    <property type="entry name" value="Protein kinase-like (PK-like)"/>
    <property type="match status" value="1"/>
</dbReference>
<reference evidence="2" key="1">
    <citation type="journal article" date="2021" name="G3 (Bethesda)">
        <title>Chromosome assembled and annotated genome sequence of Aspergillus flavus NRRL 3357.</title>
        <authorList>
            <person name="Skerker J.M."/>
            <person name="Pianalto K.M."/>
            <person name="Mondo S.J."/>
            <person name="Yang K."/>
            <person name="Arkin A.P."/>
            <person name="Keller N.P."/>
            <person name="Grigoriev I.V."/>
            <person name="Louise Glass N.L."/>
        </authorList>
    </citation>
    <scope>NUCLEOTIDE SEQUENCE [LARGE SCALE GENOMIC DNA]</scope>
    <source>
        <strain evidence="2">ATCC 200026 / FGSC A1120 / IAM 13836 / NRRL 3357 / JCM 12722 / SRRC 167</strain>
    </source>
</reference>
<evidence type="ECO:0000313" key="1">
    <source>
        <dbReference type="EMBL" id="QRD93611.1"/>
    </source>
</evidence>
<name>A0A7U2R2E2_ASPFN</name>
<gene>
    <name evidence="1" type="ORF">F9C07_8061</name>
</gene>
<dbReference type="InterPro" id="IPR011009">
    <property type="entry name" value="Kinase-like_dom_sf"/>
</dbReference>
<proteinExistence type="predicted"/>
<dbReference type="EMBL" id="CP044623">
    <property type="protein sequence ID" value="QRD93611.1"/>
    <property type="molecule type" value="Genomic_DNA"/>
</dbReference>
<protein>
    <recommendedName>
        <fullName evidence="3">Aminoglycoside phosphotransferase domain-containing protein</fullName>
    </recommendedName>
</protein>
<dbReference type="Proteomes" id="UP000596276">
    <property type="component" value="Chromosome 6"/>
</dbReference>
<sequence length="149" mass="17454">MGTYFSSSEERAEQAIHDMGENTRFEIDALRCLTQAGCSSSPALLGWKRETQSNTDWVPGGYIEYILMERMPGVRPPPYWQPMAQEERDRLLKAFKEAYLVHLDEGTRNLIWDDKAGKCYIIDWEDSLETTAEDTWEDRLYSNYLLQWD</sequence>
<organism evidence="1 2">
    <name type="scientific">Aspergillus flavus (strain ATCC 200026 / FGSC A1120 / IAM 13836 / NRRL 3357 / JCM 12722 / SRRC 167)</name>
    <dbReference type="NCBI Taxonomy" id="332952"/>
    <lineage>
        <taxon>Eukaryota</taxon>
        <taxon>Fungi</taxon>
        <taxon>Dikarya</taxon>
        <taxon>Ascomycota</taxon>
        <taxon>Pezizomycotina</taxon>
        <taxon>Eurotiomycetes</taxon>
        <taxon>Eurotiomycetidae</taxon>
        <taxon>Eurotiales</taxon>
        <taxon>Aspergillaceae</taxon>
        <taxon>Aspergillus</taxon>
        <taxon>Aspergillus subgen. Circumdati</taxon>
    </lineage>
</organism>
<keyword evidence="2" id="KW-1185">Reference proteome</keyword>
<evidence type="ECO:0008006" key="3">
    <source>
        <dbReference type="Google" id="ProtNLM"/>
    </source>
</evidence>
<evidence type="ECO:0000313" key="2">
    <source>
        <dbReference type="Proteomes" id="UP000596276"/>
    </source>
</evidence>
<dbReference type="VEuPathDB" id="FungiDB:F9C07_8061"/>
<accession>A0A7U2R2E2</accession>
<dbReference type="VEuPathDB" id="FungiDB:AFLA_008573"/>